<dbReference type="CDD" id="cd00035">
    <property type="entry name" value="ChtBD1"/>
    <property type="match status" value="1"/>
</dbReference>
<dbReference type="Pfam" id="PF00704">
    <property type="entry name" value="Glyco_hydro_18"/>
    <property type="match status" value="1"/>
</dbReference>
<accession>A0A1L7XYF3</accession>
<keyword evidence="13" id="KW-1185">Reference proteome</keyword>
<dbReference type="GO" id="GO:0008843">
    <property type="term" value="F:endochitinase activity"/>
    <property type="evidence" value="ECO:0007669"/>
    <property type="project" value="UniProtKB-EC"/>
</dbReference>
<reference evidence="12 13" key="1">
    <citation type="submission" date="2016-03" db="EMBL/GenBank/DDBJ databases">
        <authorList>
            <person name="Ploux O."/>
        </authorList>
    </citation>
    <scope>NUCLEOTIDE SEQUENCE [LARGE SCALE GENOMIC DNA]</scope>
    <source>
        <strain evidence="12 13">UAMH 11012</strain>
    </source>
</reference>
<protein>
    <recommendedName>
        <fullName evidence="3">chitinase</fullName>
        <ecNumber evidence="3">3.2.1.14</ecNumber>
    </recommendedName>
</protein>
<dbReference type="OrthoDB" id="73875at2759"/>
<dbReference type="InterPro" id="IPR011583">
    <property type="entry name" value="Chitinase_II/V-like_cat"/>
</dbReference>
<name>A0A1L7XYF3_9HELO</name>
<evidence type="ECO:0000256" key="7">
    <source>
        <dbReference type="ARBA" id="ARBA00023277"/>
    </source>
</evidence>
<dbReference type="Proteomes" id="UP000184330">
    <property type="component" value="Unassembled WGS sequence"/>
</dbReference>
<dbReference type="InterPro" id="IPR029070">
    <property type="entry name" value="Chitinase_insertion_sf"/>
</dbReference>
<dbReference type="STRING" id="576137.A0A1L7XYF3"/>
<evidence type="ECO:0000256" key="8">
    <source>
        <dbReference type="ARBA" id="ARBA00023295"/>
    </source>
</evidence>
<dbReference type="PANTHER" id="PTHR11177">
    <property type="entry name" value="CHITINASE"/>
    <property type="match status" value="1"/>
</dbReference>
<sequence length="1096" mass="118669">MSLGLPRLSKVPRGSLKSILEGTLSTTRAWRRPQLKIHPLLYAGMTTLVGWGALAPMELAVVSVASVAMEPLIVELGAHRTAMLCSQYGFCGTTADFCGTNCQSNCVLNPTPSGSGGGNILQRVIGYYESWSDSLSCHQIAPSDLPLDALTHLNYAFAYIDPTTFDIVTMSSDTPAQLFQTVVGAKSYKSDLQVWLSIGGWTFSDNGTATQAVFGTIAASSTNRQTFANNLLIFLNHYGFDGVDLDWEYPGAPDRGGSPDDTANYVSLLQTIRATFDTSPRALGISFTAPSSYWYLRWFDLPSLLQYADWINLMTYDLHGVWDRNNPIGAIVQGHTNLTEIGYSLDLLWQLIVARRVNIAPSKVSMGFGFYGRSFQLADVSCSSPGCAFSGAGTAGPCSDASGIMYYYEIMALLKQHPELNPVWDKSAGVKYVVFDTDQWISYDDADTFAQKVTYANTLGLGGALIWASDADDSEYTAHTGLTGKSLAHADTTSTAVSEKYFNVIDAGAIAQNLVGQNGQNCQILTSCTLQESIQKSGCGSGFTKLGWEQGNCGDKYGHSICCPTATAPSSCIWRGGGGDCNGQCHVGEANVFGSSWGGSPTEGNQKKCSRGYKVFCCEAGDWKSVIYGCRWTSNGGSCDTAIEDEVSQQYGSAFSTVFNPISKYCCPKPASLYDCHWVGSQPDCADAKCASDEVAIALNPQGRGYPSCSWGRQKTDCCKVQVQPPAKIICTSSYCDIDPGICTIGDSDGWDSGGLKRSEDSLNGTHLNYLEGRGPKRFFDIAMTGYTTYRLWSRAYPSRGTLFETALARQQVLRQFLRPTPTPTDCADATVTGSPIPDADIVSNTNLPPTGEAEHPIDLSVAPRFFSSAQSRILPNGQRALTNPIASSFFALQFFRERLRTGLPRVTPNSQEFLSAGDRFEEALGSNTNRANFLLTDRSINGGKGLIFTLKAVISDKNLKKAIKDAIAGDATAEDQMLTALRTTVAVFRYIQNEQVNLRIRAVRDLIREQLVIAEAELPGGTGLTALWDEFFPAYMQAVEQTSQDWMTESIRSIRVAYATAAINGSPALNQASVEAILVELENQIKDMTTNVVGP</sequence>
<evidence type="ECO:0000256" key="3">
    <source>
        <dbReference type="ARBA" id="ARBA00012729"/>
    </source>
</evidence>
<evidence type="ECO:0000256" key="2">
    <source>
        <dbReference type="ARBA" id="ARBA00008682"/>
    </source>
</evidence>
<evidence type="ECO:0000259" key="11">
    <source>
        <dbReference type="PROSITE" id="PS51910"/>
    </source>
</evidence>
<dbReference type="SUPFAM" id="SSF51445">
    <property type="entry name" value="(Trans)glycosidases"/>
    <property type="match status" value="1"/>
</dbReference>
<dbReference type="Gene3D" id="3.10.50.10">
    <property type="match status" value="1"/>
</dbReference>
<feature type="domain" description="GH18" evidence="11">
    <location>
        <begin position="122"/>
        <end position="485"/>
    </location>
</feature>
<dbReference type="SMART" id="SM00270">
    <property type="entry name" value="ChtBD1"/>
    <property type="match status" value="1"/>
</dbReference>
<keyword evidence="9" id="KW-0624">Polysaccharide degradation</keyword>
<dbReference type="EMBL" id="FJOG01000095">
    <property type="protein sequence ID" value="CZR70103.1"/>
    <property type="molecule type" value="Genomic_DNA"/>
</dbReference>
<dbReference type="PANTHER" id="PTHR11177:SF397">
    <property type="entry name" value="CHITINASE"/>
    <property type="match status" value="1"/>
</dbReference>
<dbReference type="PROSITE" id="PS01095">
    <property type="entry name" value="GH18_1"/>
    <property type="match status" value="1"/>
</dbReference>
<evidence type="ECO:0000313" key="13">
    <source>
        <dbReference type="Proteomes" id="UP000184330"/>
    </source>
</evidence>
<dbReference type="SUPFAM" id="SSF57016">
    <property type="entry name" value="Plant lectins/antimicrobial peptides"/>
    <property type="match status" value="1"/>
</dbReference>
<dbReference type="InterPro" id="IPR050314">
    <property type="entry name" value="Glycosyl_Hydrlase_18"/>
</dbReference>
<organism evidence="12 13">
    <name type="scientific">Phialocephala subalpina</name>
    <dbReference type="NCBI Taxonomy" id="576137"/>
    <lineage>
        <taxon>Eukaryota</taxon>
        <taxon>Fungi</taxon>
        <taxon>Dikarya</taxon>
        <taxon>Ascomycota</taxon>
        <taxon>Pezizomycotina</taxon>
        <taxon>Leotiomycetes</taxon>
        <taxon>Helotiales</taxon>
        <taxon>Mollisiaceae</taxon>
        <taxon>Phialocephala</taxon>
        <taxon>Phialocephala fortinii species complex</taxon>
    </lineage>
</organism>
<comment type="catalytic activity">
    <reaction evidence="1">
        <text>Random endo-hydrolysis of N-acetyl-beta-D-glucosaminide (1-&gt;4)-beta-linkages in chitin and chitodextrins.</text>
        <dbReference type="EC" id="3.2.1.14"/>
    </reaction>
</comment>
<dbReference type="GO" id="GO:0000272">
    <property type="term" value="P:polysaccharide catabolic process"/>
    <property type="evidence" value="ECO:0007669"/>
    <property type="project" value="UniProtKB-KW"/>
</dbReference>
<evidence type="ECO:0000256" key="1">
    <source>
        <dbReference type="ARBA" id="ARBA00000822"/>
    </source>
</evidence>
<evidence type="ECO:0000256" key="6">
    <source>
        <dbReference type="ARBA" id="ARBA00023024"/>
    </source>
</evidence>
<dbReference type="InterPro" id="IPR001223">
    <property type="entry name" value="Glyco_hydro18_cat"/>
</dbReference>
<keyword evidence="7" id="KW-0119">Carbohydrate metabolism</keyword>
<dbReference type="InterPro" id="IPR017853">
    <property type="entry name" value="GH"/>
</dbReference>
<dbReference type="PROSITE" id="PS51910">
    <property type="entry name" value="GH18_2"/>
    <property type="match status" value="1"/>
</dbReference>
<dbReference type="SUPFAM" id="SSF54556">
    <property type="entry name" value="Chitinase insertion domain"/>
    <property type="match status" value="1"/>
</dbReference>
<evidence type="ECO:0000313" key="12">
    <source>
        <dbReference type="EMBL" id="CZR70103.1"/>
    </source>
</evidence>
<evidence type="ECO:0000256" key="10">
    <source>
        <dbReference type="RuleBase" id="RU000489"/>
    </source>
</evidence>
<evidence type="ECO:0000256" key="9">
    <source>
        <dbReference type="ARBA" id="ARBA00023326"/>
    </source>
</evidence>
<keyword evidence="8 10" id="KW-0326">Glycosidase</keyword>
<keyword evidence="5 10" id="KW-0378">Hydrolase</keyword>
<keyword evidence="4" id="KW-0147">Chitin-binding</keyword>
<proteinExistence type="inferred from homology"/>
<dbReference type="Gene3D" id="3.20.20.80">
    <property type="entry name" value="Glycosidases"/>
    <property type="match status" value="1"/>
</dbReference>
<dbReference type="SMART" id="SM00636">
    <property type="entry name" value="Glyco_18"/>
    <property type="match status" value="1"/>
</dbReference>
<keyword evidence="6" id="KW-0146">Chitin degradation</keyword>
<comment type="similarity">
    <text evidence="2">Belongs to the glycosyl hydrolase 18 family. Chitinase class V subfamily.</text>
</comment>
<dbReference type="EC" id="3.2.1.14" evidence="3"/>
<dbReference type="Pfam" id="PF00187">
    <property type="entry name" value="Chitin_bind_1"/>
    <property type="match status" value="1"/>
</dbReference>
<evidence type="ECO:0000256" key="5">
    <source>
        <dbReference type="ARBA" id="ARBA00022801"/>
    </source>
</evidence>
<dbReference type="InterPro" id="IPR001579">
    <property type="entry name" value="Glyco_hydro_18_chit_AS"/>
</dbReference>
<dbReference type="InterPro" id="IPR036861">
    <property type="entry name" value="Endochitinase-like_sf"/>
</dbReference>
<dbReference type="GO" id="GO:0006032">
    <property type="term" value="P:chitin catabolic process"/>
    <property type="evidence" value="ECO:0007669"/>
    <property type="project" value="UniProtKB-KW"/>
</dbReference>
<gene>
    <name evidence="12" type="ORF">PAC_20004</name>
</gene>
<evidence type="ECO:0000256" key="4">
    <source>
        <dbReference type="ARBA" id="ARBA00022669"/>
    </source>
</evidence>
<dbReference type="GO" id="GO:0008061">
    <property type="term" value="F:chitin binding"/>
    <property type="evidence" value="ECO:0007669"/>
    <property type="project" value="UniProtKB-KW"/>
</dbReference>
<dbReference type="Gene3D" id="3.30.60.10">
    <property type="entry name" value="Endochitinase-like"/>
    <property type="match status" value="1"/>
</dbReference>
<dbReference type="AlphaFoldDB" id="A0A1L7XYF3"/>
<dbReference type="InterPro" id="IPR001002">
    <property type="entry name" value="Chitin-bd_1"/>
</dbReference>